<dbReference type="GO" id="GO:0003700">
    <property type="term" value="F:DNA-binding transcription factor activity"/>
    <property type="evidence" value="ECO:0007669"/>
    <property type="project" value="TreeGrafter"/>
</dbReference>
<keyword evidence="1" id="KW-0805">Transcription regulation</keyword>
<dbReference type="OrthoDB" id="234496at2"/>
<evidence type="ECO:0000259" key="4">
    <source>
        <dbReference type="PROSITE" id="PS50932"/>
    </source>
</evidence>
<protein>
    <submittedName>
        <fullName evidence="5">LacI family transcriptional regulator</fullName>
    </submittedName>
</protein>
<dbReference type="CDD" id="cd20010">
    <property type="entry name" value="PBP1_AglR-like"/>
    <property type="match status" value="1"/>
</dbReference>
<dbReference type="Pfam" id="PF00532">
    <property type="entry name" value="Peripla_BP_1"/>
    <property type="match status" value="1"/>
</dbReference>
<dbReference type="RefSeq" id="WP_106690359.1">
    <property type="nucleotide sequence ID" value="NZ_PXNQ02000002.1"/>
</dbReference>
<gene>
    <name evidence="5" type="ORF">A7A09_005090</name>
</gene>
<dbReference type="InterPro" id="IPR000843">
    <property type="entry name" value="HTH_LacI"/>
</dbReference>
<dbReference type="EMBL" id="PXNQ02000002">
    <property type="protein sequence ID" value="RNF35759.1"/>
    <property type="molecule type" value="Genomic_DNA"/>
</dbReference>
<evidence type="ECO:0000313" key="5">
    <source>
        <dbReference type="EMBL" id="RNF35759.1"/>
    </source>
</evidence>
<proteinExistence type="predicted"/>
<evidence type="ECO:0000313" key="6">
    <source>
        <dbReference type="Proteomes" id="UP000238137"/>
    </source>
</evidence>
<dbReference type="GO" id="GO:0000976">
    <property type="term" value="F:transcription cis-regulatory region binding"/>
    <property type="evidence" value="ECO:0007669"/>
    <property type="project" value="TreeGrafter"/>
</dbReference>
<feature type="domain" description="HTH lacI-type" evidence="4">
    <location>
        <begin position="2"/>
        <end position="56"/>
    </location>
</feature>
<evidence type="ECO:0000256" key="1">
    <source>
        <dbReference type="ARBA" id="ARBA00023015"/>
    </source>
</evidence>
<dbReference type="Proteomes" id="UP000238137">
    <property type="component" value="Unassembled WGS sequence"/>
</dbReference>
<evidence type="ECO:0000256" key="2">
    <source>
        <dbReference type="ARBA" id="ARBA00023125"/>
    </source>
</evidence>
<dbReference type="PROSITE" id="PS50932">
    <property type="entry name" value="HTH_LACI_2"/>
    <property type="match status" value="1"/>
</dbReference>
<keyword evidence="3" id="KW-0804">Transcription</keyword>
<dbReference type="Gene3D" id="3.40.50.2300">
    <property type="match status" value="2"/>
</dbReference>
<comment type="caution">
    <text evidence="5">The sequence shown here is derived from an EMBL/GenBank/DDBJ whole genome shotgun (WGS) entry which is preliminary data.</text>
</comment>
<dbReference type="AlphaFoldDB" id="A0A422R0N4"/>
<dbReference type="PANTHER" id="PTHR30146">
    <property type="entry name" value="LACI-RELATED TRANSCRIPTIONAL REPRESSOR"/>
    <property type="match status" value="1"/>
</dbReference>
<accession>A0A422R0N4</accession>
<dbReference type="InterPro" id="IPR028082">
    <property type="entry name" value="Peripla_BP_I"/>
</dbReference>
<dbReference type="InterPro" id="IPR010982">
    <property type="entry name" value="Lambda_DNA-bd_dom_sf"/>
</dbReference>
<name>A0A422R0N4_9RHOB</name>
<dbReference type="SUPFAM" id="SSF53822">
    <property type="entry name" value="Periplasmic binding protein-like I"/>
    <property type="match status" value="1"/>
</dbReference>
<dbReference type="SMART" id="SM00354">
    <property type="entry name" value="HTH_LACI"/>
    <property type="match status" value="1"/>
</dbReference>
<dbReference type="Gene3D" id="1.10.260.40">
    <property type="entry name" value="lambda repressor-like DNA-binding domains"/>
    <property type="match status" value="1"/>
</dbReference>
<keyword evidence="6" id="KW-1185">Reference proteome</keyword>
<dbReference type="CDD" id="cd01392">
    <property type="entry name" value="HTH_LacI"/>
    <property type="match status" value="1"/>
</dbReference>
<keyword evidence="2" id="KW-0238">DNA-binding</keyword>
<dbReference type="PANTHER" id="PTHR30146:SF155">
    <property type="entry name" value="ALANINE RACEMASE"/>
    <property type="match status" value="1"/>
</dbReference>
<sequence length="342" mass="36653">MSTLKDVAKKAGLSVTQVSRALNNHSDVSARTREHVHAVARALGYQPNISARKLVSGRSGMVGLVVPWSPDLSSDGLFMEVVAGLSTHFSAREMQFVLHIAQKGEPILPVYRRLIGNGALDGFVLVDPEDGDERAAFLTELDVPFVVHGRIGENPEHPYFDIDNEGIFYELTDHLLSLGHRRIALLNGVEGRTYVGARRRGYMRALAGAGGGADKAITRNSEMTEAFGLVSTVDLFSPGGDTPTAIICGNVRIAKGVYQALQALGLTIPDDVSVVAHDDRLANLQTAAFYPALSVTDAPLRDSWKPLAGCLADAIAGAPLPKLQLIGSHQTLFRQSTAVPRS</sequence>
<reference evidence="5" key="1">
    <citation type="submission" date="2018-05" db="EMBL/GenBank/DDBJ databases">
        <title>Reclassification of Methylarcula marina and Methylarcula terricola as Paracoccus methylarcula sp.nov., comb.nov. and Paracoccus terricola comb.nov.</title>
        <authorList>
            <person name="Shmareva M.N."/>
            <person name="Doronina N.V."/>
            <person name="Vasilenko O.V."/>
            <person name="Tarlachkov S.V."/>
            <person name="Trotsenko Y.A."/>
        </authorList>
    </citation>
    <scope>NUCLEOTIDE SEQUENCE [LARGE SCALE GENOMIC DNA]</scope>
    <source>
        <strain evidence="5">VKM B-2159</strain>
    </source>
</reference>
<dbReference type="SUPFAM" id="SSF47413">
    <property type="entry name" value="lambda repressor-like DNA-binding domains"/>
    <property type="match status" value="1"/>
</dbReference>
<dbReference type="Pfam" id="PF00356">
    <property type="entry name" value="LacI"/>
    <property type="match status" value="1"/>
</dbReference>
<organism evidence="5 6">
    <name type="scientific">Paracoccus methylarcula</name>
    <dbReference type="NCBI Taxonomy" id="72022"/>
    <lineage>
        <taxon>Bacteria</taxon>
        <taxon>Pseudomonadati</taxon>
        <taxon>Pseudomonadota</taxon>
        <taxon>Alphaproteobacteria</taxon>
        <taxon>Rhodobacterales</taxon>
        <taxon>Paracoccaceae</taxon>
        <taxon>Paracoccus</taxon>
    </lineage>
</organism>
<dbReference type="InterPro" id="IPR001761">
    <property type="entry name" value="Peripla_BP/Lac1_sug-bd_dom"/>
</dbReference>
<evidence type="ECO:0000256" key="3">
    <source>
        <dbReference type="ARBA" id="ARBA00023163"/>
    </source>
</evidence>